<dbReference type="GO" id="GO:0005524">
    <property type="term" value="F:ATP binding"/>
    <property type="evidence" value="ECO:0007669"/>
    <property type="project" value="UniProtKB-UniRule"/>
</dbReference>
<evidence type="ECO:0000256" key="9">
    <source>
        <dbReference type="PROSITE-ProRule" id="PRU00409"/>
    </source>
</evidence>
<evidence type="ECO:0000256" key="10">
    <source>
        <dbReference type="SAM" id="MobiDB-lite"/>
    </source>
</evidence>
<keyword evidence="7" id="KW-0804">Transcription</keyword>
<dbReference type="InterPro" id="IPR011095">
    <property type="entry name" value="Dala_Dala_lig_C"/>
</dbReference>
<evidence type="ECO:0000256" key="5">
    <source>
        <dbReference type="ARBA" id="ARBA00023015"/>
    </source>
</evidence>
<dbReference type="SMART" id="SM00906">
    <property type="entry name" value="Fungal_trans"/>
    <property type="match status" value="1"/>
</dbReference>
<dbReference type="GO" id="GO:0045944">
    <property type="term" value="P:positive regulation of transcription by RNA polymerase II"/>
    <property type="evidence" value="ECO:0007669"/>
    <property type="project" value="TreeGrafter"/>
</dbReference>
<proteinExistence type="predicted"/>
<evidence type="ECO:0000256" key="4">
    <source>
        <dbReference type="ARBA" id="ARBA00022833"/>
    </source>
</evidence>
<reference evidence="13" key="1">
    <citation type="submission" date="2023-06" db="EMBL/GenBank/DDBJ databases">
        <authorList>
            <person name="Noh H."/>
        </authorList>
    </citation>
    <scope>NUCLEOTIDE SEQUENCE</scope>
    <source>
        <strain evidence="13">DUCC20226</strain>
    </source>
</reference>
<dbReference type="Pfam" id="PF07478">
    <property type="entry name" value="Dala_Dala_lig_C"/>
    <property type="match status" value="1"/>
</dbReference>
<comment type="caution">
    <text evidence="13">The sequence shown here is derived from an EMBL/GenBank/DDBJ whole genome shotgun (WGS) entry which is preliminary data.</text>
</comment>
<dbReference type="GO" id="GO:0008716">
    <property type="term" value="F:D-alanine-D-alanine ligase activity"/>
    <property type="evidence" value="ECO:0007669"/>
    <property type="project" value="InterPro"/>
</dbReference>
<keyword evidence="9" id="KW-0067">ATP-binding</keyword>
<dbReference type="InterPro" id="IPR011761">
    <property type="entry name" value="ATP-grasp"/>
</dbReference>
<dbReference type="EMBL" id="JAUJFL010000008">
    <property type="protein sequence ID" value="KAK2598539.1"/>
    <property type="molecule type" value="Genomic_DNA"/>
</dbReference>
<keyword evidence="14" id="KW-1185">Reference proteome</keyword>
<evidence type="ECO:0000256" key="7">
    <source>
        <dbReference type="ARBA" id="ARBA00023163"/>
    </source>
</evidence>
<dbReference type="GO" id="GO:0043565">
    <property type="term" value="F:sequence-specific DNA binding"/>
    <property type="evidence" value="ECO:0007669"/>
    <property type="project" value="TreeGrafter"/>
</dbReference>
<keyword evidence="8" id="KW-0539">Nucleus</keyword>
<keyword evidence="5" id="KW-0805">Transcription regulation</keyword>
<organism evidence="13 14">
    <name type="scientific">Phomopsis amygdali</name>
    <name type="common">Fusicoccum amygdali</name>
    <dbReference type="NCBI Taxonomy" id="1214568"/>
    <lineage>
        <taxon>Eukaryota</taxon>
        <taxon>Fungi</taxon>
        <taxon>Dikarya</taxon>
        <taxon>Ascomycota</taxon>
        <taxon>Pezizomycotina</taxon>
        <taxon>Sordariomycetes</taxon>
        <taxon>Sordariomycetidae</taxon>
        <taxon>Diaporthales</taxon>
        <taxon>Diaporthaceae</taxon>
        <taxon>Diaporthe</taxon>
    </lineage>
</organism>
<dbReference type="PROSITE" id="PS50048">
    <property type="entry name" value="ZN2_CY6_FUNGAL_2"/>
    <property type="match status" value="1"/>
</dbReference>
<dbReference type="AlphaFoldDB" id="A0AAD9S570"/>
<keyword evidence="6" id="KW-0238">DNA-binding</keyword>
<dbReference type="Gene3D" id="4.10.240.10">
    <property type="entry name" value="Zn(2)-C6 fungal-type DNA-binding domain"/>
    <property type="match status" value="1"/>
</dbReference>
<dbReference type="CDD" id="cd00067">
    <property type="entry name" value="GAL4"/>
    <property type="match status" value="1"/>
</dbReference>
<evidence type="ECO:0000256" key="8">
    <source>
        <dbReference type="ARBA" id="ARBA00023242"/>
    </source>
</evidence>
<dbReference type="Gene3D" id="3.30.470.20">
    <property type="entry name" value="ATP-grasp fold, B domain"/>
    <property type="match status" value="1"/>
</dbReference>
<feature type="domain" description="ATP-grasp" evidence="12">
    <location>
        <begin position="874"/>
        <end position="1094"/>
    </location>
</feature>
<evidence type="ECO:0000256" key="6">
    <source>
        <dbReference type="ARBA" id="ARBA00023125"/>
    </source>
</evidence>
<dbReference type="SUPFAM" id="SSF56059">
    <property type="entry name" value="Glutathione synthetase ATP-binding domain-like"/>
    <property type="match status" value="1"/>
</dbReference>
<keyword evidence="4" id="KW-0862">Zinc</keyword>
<dbReference type="GO" id="GO:0008270">
    <property type="term" value="F:zinc ion binding"/>
    <property type="evidence" value="ECO:0007669"/>
    <property type="project" value="InterPro"/>
</dbReference>
<accession>A0AAD9S570</accession>
<keyword evidence="9" id="KW-0547">Nucleotide-binding</keyword>
<dbReference type="Proteomes" id="UP001265746">
    <property type="component" value="Unassembled WGS sequence"/>
</dbReference>
<dbReference type="InterPro" id="IPR001138">
    <property type="entry name" value="Zn2Cys6_DnaBD"/>
</dbReference>
<comment type="subcellular location">
    <subcellularLocation>
        <location evidence="1">Nucleus</location>
    </subcellularLocation>
</comment>
<feature type="region of interest" description="Disordered" evidence="10">
    <location>
        <begin position="1"/>
        <end position="27"/>
    </location>
</feature>
<dbReference type="GO" id="GO:0000981">
    <property type="term" value="F:DNA-binding transcription factor activity, RNA polymerase II-specific"/>
    <property type="evidence" value="ECO:0007669"/>
    <property type="project" value="InterPro"/>
</dbReference>
<sequence>MDSNAGFTAEAVPAPRQKSQHVGGRRKGTACARCRSQKIKCDDETPSCSNCAKVGQPCIRANLGNNPDAISYITQTEARLRALEESLRRIAPEELDKAPQRLSHSHSLSRSHSENIGSAAAASPATQIGPSEPLAHEVGLLSLANAAEPKYLGPSSGVPFARLIFAAIPQSQGLSTNYWNSPQGNVTDGSTRAALKPALPLPPDWAPEVDLQHFVDAYFETWQPLYPFLNEDDIAGSLDVLFTGQPSAAHSLQMPQLRDIEAALSPFHAVQLFLVVALGARTLEARLSSEFASARYLATAMSRLDRLALHDSLEGLQTMLLLTLSGFCFEHGPNAWFLSQNIIATCLDLGFQRRWQEPPPHDASSEALSQYEVRRDLRRAIFWSAYSIERNLAVVLGRPLTIRDEALDVQFPGAESDANSDTMSALESSSNPAKRMRAEISPYKAAHYSFRFDQITAEIKLMLYRVKNKPDVFPWPTDVNEWQGKCHQRCDELVESLRNDLKWRSRRRTADGIVQRLELKYHQCLMLLHRPSPATSRPRAESWKACYNSASQTILIHSEMHRFSKMPNTWLTAHTIFVSGITFLYCLWVNAAVKEKTSMDEFNRIASACSALLKVLGKAWSVAADAVEKFDRLVSLTSSSWNSWKEAQAERRTEIAAGASLVSLAQDGAVAETTTAVNQADVFEDVGGFNLVEPEFFLTELGDMSSCISVFRSASSLPALHRQVGAQARRYRSTIQAARYSTSRATKPRVAVLYQALEPPIIDGIKKPKKPNGYRDSGADIAYNLGQKKSVDVIKPTADPNPTHDSDWTFPDTEDGILEAIQRGATHLWANTIVFASHPLQTSASIGKYADAVRVVGQSPLCVDRYDNKDWVNNLLRKSDGFSMPRSWAIPTGSAPSIDDLKGLPYPIVAKPIRGRGSHGVKVCRSPEELAVHAKSLADEDAAVMLEEFLQGEEATVTVMPPTAEKKGYWALPVVSRFNHHDGIAPYNGTVAVTANSKVVPDCEKDPIYAHVYARVMRESERAAELLGVTAPIRIDVRRYSDTPDSKFALFDVNMKPNMTGPGRPGRDDQASLTMMAASALGWDYKELLGQILATSSTLATLRALQPRDIP</sequence>
<feature type="domain" description="Zn(2)-C6 fungal-type" evidence="11">
    <location>
        <begin position="30"/>
        <end position="60"/>
    </location>
</feature>
<evidence type="ECO:0000256" key="2">
    <source>
        <dbReference type="ARBA" id="ARBA00022598"/>
    </source>
</evidence>
<dbReference type="GO" id="GO:0005634">
    <property type="term" value="C:nucleus"/>
    <property type="evidence" value="ECO:0007669"/>
    <property type="project" value="UniProtKB-SubCell"/>
</dbReference>
<dbReference type="Pfam" id="PF00172">
    <property type="entry name" value="Zn_clus"/>
    <property type="match status" value="1"/>
</dbReference>
<evidence type="ECO:0000259" key="12">
    <source>
        <dbReference type="PROSITE" id="PS50975"/>
    </source>
</evidence>
<dbReference type="SUPFAM" id="SSF57701">
    <property type="entry name" value="Zn2/Cys6 DNA-binding domain"/>
    <property type="match status" value="1"/>
</dbReference>
<dbReference type="SMART" id="SM00066">
    <property type="entry name" value="GAL4"/>
    <property type="match status" value="1"/>
</dbReference>
<dbReference type="InterPro" id="IPR036864">
    <property type="entry name" value="Zn2-C6_fun-type_DNA-bd_sf"/>
</dbReference>
<dbReference type="InterPro" id="IPR007219">
    <property type="entry name" value="XnlR_reg_dom"/>
</dbReference>
<gene>
    <name evidence="13" type="ORF">N8I77_011944</name>
</gene>
<dbReference type="PROSITE" id="PS50975">
    <property type="entry name" value="ATP_GRASP"/>
    <property type="match status" value="1"/>
</dbReference>
<dbReference type="Pfam" id="PF04082">
    <property type="entry name" value="Fungal_trans"/>
    <property type="match status" value="1"/>
</dbReference>
<dbReference type="PANTHER" id="PTHR47782:SF12">
    <property type="entry name" value="ZN(II)2CYS6 TRANSCRIPTION FACTOR (EUROFUNG)"/>
    <property type="match status" value="1"/>
</dbReference>
<evidence type="ECO:0000259" key="11">
    <source>
        <dbReference type="PROSITE" id="PS50048"/>
    </source>
</evidence>
<dbReference type="InterPro" id="IPR013815">
    <property type="entry name" value="ATP_grasp_subdomain_1"/>
</dbReference>
<dbReference type="Gene3D" id="3.30.1490.20">
    <property type="entry name" value="ATP-grasp fold, A domain"/>
    <property type="match status" value="1"/>
</dbReference>
<evidence type="ECO:0000256" key="1">
    <source>
        <dbReference type="ARBA" id="ARBA00004123"/>
    </source>
</evidence>
<evidence type="ECO:0008006" key="15">
    <source>
        <dbReference type="Google" id="ProtNLM"/>
    </source>
</evidence>
<dbReference type="PANTHER" id="PTHR47782">
    <property type="entry name" value="ZN(II)2CYS6 TRANSCRIPTION FACTOR (EUROFUNG)-RELATED"/>
    <property type="match status" value="1"/>
</dbReference>
<name>A0AAD9S570_PHOAM</name>
<keyword evidence="2" id="KW-0436">Ligase</keyword>
<dbReference type="PROSITE" id="PS00463">
    <property type="entry name" value="ZN2_CY6_FUNGAL_1"/>
    <property type="match status" value="1"/>
</dbReference>
<keyword evidence="3" id="KW-0479">Metal-binding</keyword>
<evidence type="ECO:0000313" key="13">
    <source>
        <dbReference type="EMBL" id="KAK2598539.1"/>
    </source>
</evidence>
<evidence type="ECO:0000313" key="14">
    <source>
        <dbReference type="Proteomes" id="UP001265746"/>
    </source>
</evidence>
<protein>
    <recommendedName>
        <fullName evidence="15">Zn(2)-C6 fungal-type domain-containing protein</fullName>
    </recommendedName>
</protein>
<evidence type="ECO:0000256" key="3">
    <source>
        <dbReference type="ARBA" id="ARBA00022723"/>
    </source>
</evidence>
<dbReference type="InterPro" id="IPR052202">
    <property type="entry name" value="Yeast_MetPath_Reg"/>
</dbReference>
<dbReference type="GO" id="GO:0006351">
    <property type="term" value="P:DNA-templated transcription"/>
    <property type="evidence" value="ECO:0007669"/>
    <property type="project" value="InterPro"/>
</dbReference>
<feature type="region of interest" description="Disordered" evidence="10">
    <location>
        <begin position="91"/>
        <end position="131"/>
    </location>
</feature>
<dbReference type="CDD" id="cd12148">
    <property type="entry name" value="fungal_TF_MHR"/>
    <property type="match status" value="1"/>
</dbReference>